<dbReference type="GO" id="GO:0003729">
    <property type="term" value="F:mRNA binding"/>
    <property type="evidence" value="ECO:0007669"/>
    <property type="project" value="UniProtKB-UniRule"/>
</dbReference>
<proteinExistence type="inferred from homology"/>
<dbReference type="InterPro" id="IPR003604">
    <property type="entry name" value="Matrin/U1-like-C_Znf_C2H2"/>
</dbReference>
<dbReference type="GO" id="GO:0008270">
    <property type="term" value="F:zinc ion binding"/>
    <property type="evidence" value="ECO:0007669"/>
    <property type="project" value="UniProtKB-UniRule"/>
</dbReference>
<dbReference type="HAMAP" id="MF_03153">
    <property type="entry name" value="U1_C"/>
    <property type="match status" value="1"/>
</dbReference>
<dbReference type="GO" id="GO:0005685">
    <property type="term" value="C:U1 snRNP"/>
    <property type="evidence" value="ECO:0007669"/>
    <property type="project" value="UniProtKB-UniRule"/>
</dbReference>
<organism evidence="12">
    <name type="scientific">Pseudogymnoascus destructans</name>
    <dbReference type="NCBI Taxonomy" id="655981"/>
    <lineage>
        <taxon>Eukaryota</taxon>
        <taxon>Fungi</taxon>
        <taxon>Dikarya</taxon>
        <taxon>Ascomycota</taxon>
        <taxon>Pezizomycotina</taxon>
        <taxon>Leotiomycetes</taxon>
        <taxon>Thelebolales</taxon>
        <taxon>Thelebolaceae</taxon>
        <taxon>Pseudogymnoascus</taxon>
    </lineage>
</organism>
<reference evidence="12" key="1">
    <citation type="submission" date="2016-03" db="EMBL/GenBank/DDBJ databases">
        <title>Updated assembly of Pseudogymnoascus destructans, the fungus causing white-nose syndrome of bats.</title>
        <authorList>
            <person name="Palmer J.M."/>
            <person name="Drees K.P."/>
            <person name="Foster J.T."/>
            <person name="Lindner D.L."/>
        </authorList>
    </citation>
    <scope>NUCLEOTIDE SEQUENCE [LARGE SCALE GENOMIC DNA]</scope>
    <source>
        <strain evidence="12">20631-21</strain>
    </source>
</reference>
<evidence type="ECO:0000256" key="10">
    <source>
        <dbReference type="SAM" id="MobiDB-lite"/>
    </source>
</evidence>
<feature type="compositionally biased region" description="Pro residues" evidence="10">
    <location>
        <begin position="131"/>
        <end position="181"/>
    </location>
</feature>
<accession>A0A177AA11</accession>
<dbReference type="AlphaFoldDB" id="A0A177AA11"/>
<comment type="similarity">
    <text evidence="9">Belongs to the U1 small nuclear ribonucleoprotein C family.</text>
</comment>
<name>A0A177AA11_9PEZI</name>
<feature type="compositionally biased region" description="Gly residues" evidence="10">
    <location>
        <begin position="182"/>
        <end position="196"/>
    </location>
</feature>
<comment type="function">
    <text evidence="9">Component of the spliceosomal U1 snRNP, which is essential for recognition of the pre-mRNA 5' splice-site and the subsequent assembly of the spliceosome. U1-C is directly involved in initial 5' splice-site recognition for both constitutive and regulated alternative splicing. The interaction with the 5' splice-site seems to precede base-pairing between the pre-mRNA and the U1 snRNA. Stimulates commitment or early (E) complex formation by stabilizing the base pairing of the 5' end of the U1 snRNA and the 5' splice-site region.</text>
</comment>
<keyword evidence="3 9" id="KW-0863">Zinc-finger</keyword>
<evidence type="ECO:0000256" key="1">
    <source>
        <dbReference type="ARBA" id="ARBA00004123"/>
    </source>
</evidence>
<evidence type="ECO:0000256" key="3">
    <source>
        <dbReference type="ARBA" id="ARBA00022771"/>
    </source>
</evidence>
<dbReference type="PANTHER" id="PTHR31148:SF1">
    <property type="entry name" value="U1 SMALL NUCLEAR RIBONUCLEOPROTEIN C"/>
    <property type="match status" value="1"/>
</dbReference>
<evidence type="ECO:0000259" key="11">
    <source>
        <dbReference type="PROSITE" id="PS50171"/>
    </source>
</evidence>
<dbReference type="GO" id="GO:0000395">
    <property type="term" value="P:mRNA 5'-splice site recognition"/>
    <property type="evidence" value="ECO:0007669"/>
    <property type="project" value="UniProtKB-UniRule"/>
</dbReference>
<keyword evidence="2 9" id="KW-0479">Metal-binding</keyword>
<evidence type="ECO:0000313" key="12">
    <source>
        <dbReference type="EMBL" id="OAF58956.1"/>
    </source>
</evidence>
<feature type="domain" description="Matrin-type" evidence="11">
    <location>
        <begin position="4"/>
        <end position="36"/>
    </location>
</feature>
<dbReference type="GO" id="GO:0030619">
    <property type="term" value="F:U1 snRNA binding"/>
    <property type="evidence" value="ECO:0007669"/>
    <property type="project" value="UniProtKB-UniRule"/>
</dbReference>
<evidence type="ECO:0000256" key="9">
    <source>
        <dbReference type="HAMAP-Rule" id="MF_03153"/>
    </source>
</evidence>
<evidence type="ECO:0000256" key="5">
    <source>
        <dbReference type="ARBA" id="ARBA00022884"/>
    </source>
</evidence>
<feature type="region of interest" description="Disordered" evidence="10">
    <location>
        <begin position="131"/>
        <end position="222"/>
    </location>
</feature>
<dbReference type="eggNOG" id="KOG3454">
    <property type="taxonomic scope" value="Eukaryota"/>
</dbReference>
<dbReference type="Pfam" id="PF06220">
    <property type="entry name" value="zf-U1"/>
    <property type="match status" value="1"/>
</dbReference>
<dbReference type="EMBL" id="KV441395">
    <property type="protein sequence ID" value="OAF58956.1"/>
    <property type="molecule type" value="Genomic_DNA"/>
</dbReference>
<evidence type="ECO:0000256" key="4">
    <source>
        <dbReference type="ARBA" id="ARBA00022833"/>
    </source>
</evidence>
<sequence length="222" mass="22855">MPKFFCDYCDVYLTHDSMSVRKAHNTGRNHLRNVVDYYQQIGHEKAQSVIDSITSSYAAEGQSASNPMLAHPPGGPSFGGAPPPFGRGMPPTLPNGMPVPFPPPGGLPFPPPGGPGALPFPPPGGFPAGMPFPPPGGPGGLPFPPPPGGFPAGMPPLPPNFQFPAGGVPPPGGFPGFPPPQQGGGFPPLLQGGGSQGPPDHQRGGDQRDARLQGRDAFSDRR</sequence>
<dbReference type="InterPro" id="IPR000690">
    <property type="entry name" value="Matrin/U1-C_Znf_C2H2"/>
</dbReference>
<protein>
    <recommendedName>
        <fullName evidence="9">U1 small nuclear ribonucleoprotein C</fullName>
        <shortName evidence="9">U1 snRNP C</shortName>
        <shortName evidence="9">U1-C</shortName>
        <shortName evidence="9">U1C</shortName>
    </recommendedName>
</protein>
<dbReference type="GO" id="GO:0030627">
    <property type="term" value="F:pre-mRNA 5'-splice site binding"/>
    <property type="evidence" value="ECO:0007669"/>
    <property type="project" value="InterPro"/>
</dbReference>
<evidence type="ECO:0000256" key="2">
    <source>
        <dbReference type="ARBA" id="ARBA00022723"/>
    </source>
</evidence>
<dbReference type="FunFam" id="3.30.160.60:FF:000059">
    <property type="entry name" value="U1 small nuclear ribonucleoprotein C"/>
    <property type="match status" value="1"/>
</dbReference>
<keyword evidence="7 9" id="KW-0687">Ribonucleoprotein</keyword>
<dbReference type="GO" id="GO:0000387">
    <property type="term" value="P:spliceosomal snRNP assembly"/>
    <property type="evidence" value="ECO:0007669"/>
    <property type="project" value="UniProtKB-UniRule"/>
</dbReference>
<dbReference type="GO" id="GO:0071004">
    <property type="term" value="C:U2-type prespliceosome"/>
    <property type="evidence" value="ECO:0007669"/>
    <property type="project" value="UniProtKB-UniRule"/>
</dbReference>
<gene>
    <name evidence="12" type="ORF">VC83_06213</name>
</gene>
<dbReference type="Proteomes" id="UP000077154">
    <property type="component" value="Unassembled WGS sequence"/>
</dbReference>
<dbReference type="RefSeq" id="XP_024324240.1">
    <property type="nucleotide sequence ID" value="XM_024469816.1"/>
</dbReference>
<dbReference type="VEuPathDB" id="FungiDB:GMDG_04151"/>
<comment type="subcellular location">
    <subcellularLocation>
        <location evidence="1 9">Nucleus</location>
    </subcellularLocation>
</comment>
<dbReference type="GO" id="GO:0000243">
    <property type="term" value="C:commitment complex"/>
    <property type="evidence" value="ECO:0007669"/>
    <property type="project" value="UniProtKB-UniRule"/>
</dbReference>
<dbReference type="OrthoDB" id="76567at2759"/>
<dbReference type="Gene3D" id="3.30.160.60">
    <property type="entry name" value="Classic Zinc Finger"/>
    <property type="match status" value="1"/>
</dbReference>
<dbReference type="InterPro" id="IPR036236">
    <property type="entry name" value="Znf_C2H2_sf"/>
</dbReference>
<keyword evidence="6 9" id="KW-0539">Nucleus</keyword>
<keyword evidence="5 9" id="KW-0694">RNA-binding</keyword>
<comment type="subunit">
    <text evidence="8">Component of the U1 snRNP. The U1 snRNP is composed of the U1 snRNA and the 7 core Sm proteins SNRPB, SNRPD1, SNRPD2, SNRPD3, SNRPE, SNRPF and SNRPG that assemble in a heptameric protein ring on the Sm site of the small nuclear RNA to form the core snRNP, and at least 3 U1 snRNP-specific proteins SNRNP70/U1-70K, SNRPA/U1-A and SNRPC/U1-C. SNRPC/U1-C interacts with U1 snRNA and the 5' splice-site region of the pre-mRNA. Interacts (via N-terminus) with TIA1 (via C-terminus); thereby promoting spliceosomal U1 snRNP recruitment to 5' splice sites.</text>
</comment>
<dbReference type="InterPro" id="IPR017340">
    <property type="entry name" value="U1_snRNP-C"/>
</dbReference>
<dbReference type="SMART" id="SM00451">
    <property type="entry name" value="ZnF_U1"/>
    <property type="match status" value="1"/>
</dbReference>
<dbReference type="InterPro" id="IPR013085">
    <property type="entry name" value="U1-CZ_Znf_C2H2"/>
</dbReference>
<evidence type="ECO:0000256" key="7">
    <source>
        <dbReference type="ARBA" id="ARBA00023274"/>
    </source>
</evidence>
<feature type="compositionally biased region" description="Basic and acidic residues" evidence="10">
    <location>
        <begin position="200"/>
        <end position="222"/>
    </location>
</feature>
<keyword evidence="4 9" id="KW-0862">Zinc</keyword>
<evidence type="ECO:0000256" key="8">
    <source>
        <dbReference type="ARBA" id="ARBA00046357"/>
    </source>
</evidence>
<dbReference type="PROSITE" id="PS50171">
    <property type="entry name" value="ZF_MATRIN"/>
    <property type="match status" value="1"/>
</dbReference>
<dbReference type="GeneID" id="36289275"/>
<dbReference type="SUPFAM" id="SSF57667">
    <property type="entry name" value="beta-beta-alpha zinc fingers"/>
    <property type="match status" value="1"/>
</dbReference>
<dbReference type="PANTHER" id="PTHR31148">
    <property type="entry name" value="U1 SMALL NUCLEAR RIBONUCLEOPROTEIN C"/>
    <property type="match status" value="1"/>
</dbReference>
<evidence type="ECO:0000256" key="6">
    <source>
        <dbReference type="ARBA" id="ARBA00023242"/>
    </source>
</evidence>
<comment type="subunit">
    <text evidence="9">U1 snRNP is composed of the 7 core Sm proteins B/B', D1, D2, D3, E, F and G that assemble in a heptameric protein ring on the Sm site of the small nuclear RNA to form the core snRNP, and at least 3 U1 snRNP-specific proteins U1-70K, U1-A and U1-C. U1-C interacts with U1 snRNA and the 5' splice-site region of the pre-mRNA.</text>
</comment>